<gene>
    <name evidence="1" type="ORF">Salat_1558600</name>
</gene>
<evidence type="ECO:0000313" key="2">
    <source>
        <dbReference type="Proteomes" id="UP001293254"/>
    </source>
</evidence>
<reference evidence="1" key="2">
    <citation type="journal article" date="2024" name="Plant">
        <title>Genomic evolution and insights into agronomic trait innovations of Sesamum species.</title>
        <authorList>
            <person name="Miao H."/>
            <person name="Wang L."/>
            <person name="Qu L."/>
            <person name="Liu H."/>
            <person name="Sun Y."/>
            <person name="Le M."/>
            <person name="Wang Q."/>
            <person name="Wei S."/>
            <person name="Zheng Y."/>
            <person name="Lin W."/>
            <person name="Duan Y."/>
            <person name="Cao H."/>
            <person name="Xiong S."/>
            <person name="Wang X."/>
            <person name="Wei L."/>
            <person name="Li C."/>
            <person name="Ma Q."/>
            <person name="Ju M."/>
            <person name="Zhao R."/>
            <person name="Li G."/>
            <person name="Mu C."/>
            <person name="Tian Q."/>
            <person name="Mei H."/>
            <person name="Zhang T."/>
            <person name="Gao T."/>
            <person name="Zhang H."/>
        </authorList>
    </citation>
    <scope>NUCLEOTIDE SEQUENCE</scope>
    <source>
        <strain evidence="1">3651</strain>
    </source>
</reference>
<accession>A0AAE2CMQ9</accession>
<dbReference type="Proteomes" id="UP001293254">
    <property type="component" value="Unassembled WGS sequence"/>
</dbReference>
<keyword evidence="2" id="KW-1185">Reference proteome</keyword>
<proteinExistence type="predicted"/>
<dbReference type="EMBL" id="JACGWO010000005">
    <property type="protein sequence ID" value="KAK4427896.1"/>
    <property type="molecule type" value="Genomic_DNA"/>
</dbReference>
<organism evidence="1 2">
    <name type="scientific">Sesamum alatum</name>
    <dbReference type="NCBI Taxonomy" id="300844"/>
    <lineage>
        <taxon>Eukaryota</taxon>
        <taxon>Viridiplantae</taxon>
        <taxon>Streptophyta</taxon>
        <taxon>Embryophyta</taxon>
        <taxon>Tracheophyta</taxon>
        <taxon>Spermatophyta</taxon>
        <taxon>Magnoliopsida</taxon>
        <taxon>eudicotyledons</taxon>
        <taxon>Gunneridae</taxon>
        <taxon>Pentapetalae</taxon>
        <taxon>asterids</taxon>
        <taxon>lamiids</taxon>
        <taxon>Lamiales</taxon>
        <taxon>Pedaliaceae</taxon>
        <taxon>Sesamum</taxon>
    </lineage>
</organism>
<comment type="caution">
    <text evidence="1">The sequence shown here is derived from an EMBL/GenBank/DDBJ whole genome shotgun (WGS) entry which is preliminary data.</text>
</comment>
<evidence type="ECO:0000313" key="1">
    <source>
        <dbReference type="EMBL" id="KAK4427896.1"/>
    </source>
</evidence>
<reference evidence="1" key="1">
    <citation type="submission" date="2020-06" db="EMBL/GenBank/DDBJ databases">
        <authorList>
            <person name="Li T."/>
            <person name="Hu X."/>
            <person name="Zhang T."/>
            <person name="Song X."/>
            <person name="Zhang H."/>
            <person name="Dai N."/>
            <person name="Sheng W."/>
            <person name="Hou X."/>
            <person name="Wei L."/>
        </authorList>
    </citation>
    <scope>NUCLEOTIDE SEQUENCE</scope>
    <source>
        <strain evidence="1">3651</strain>
        <tissue evidence="1">Leaf</tissue>
    </source>
</reference>
<protein>
    <submittedName>
        <fullName evidence="1">Uncharacterized protein</fullName>
    </submittedName>
</protein>
<dbReference type="AlphaFoldDB" id="A0AAE2CMQ9"/>
<sequence>MTLRLLRLPSCRHESTHHLGFLLLISYRRCRLVMFLHRHLWYPHHLLPFASIHRHQLLCAAVDFRFATATCRRAVAVNGAGGCPCRCTADVVLGSSYWVSSFHGPSFFDASWDRHQHPRFSHLLVGPP</sequence>
<name>A0AAE2CMQ9_9LAMI</name>